<dbReference type="Proteomes" id="UP000265515">
    <property type="component" value="Unassembled WGS sequence"/>
</dbReference>
<evidence type="ECO:0000313" key="4">
    <source>
        <dbReference type="Proteomes" id="UP000265515"/>
    </source>
</evidence>
<keyword evidence="1" id="KW-1133">Transmembrane helix</keyword>
<dbReference type="EMBL" id="BFEA01000366">
    <property type="protein sequence ID" value="GBG81152.1"/>
    <property type="molecule type" value="Genomic_DNA"/>
</dbReference>
<accession>A0A388LG43</accession>
<name>A0A388LG43_CHABU</name>
<evidence type="ECO:0000313" key="3">
    <source>
        <dbReference type="EMBL" id="GBG81152.1"/>
    </source>
</evidence>
<proteinExistence type="predicted"/>
<keyword evidence="1" id="KW-0472">Membrane</keyword>
<keyword evidence="4" id="KW-1185">Reference proteome</keyword>
<organism evidence="3 4">
    <name type="scientific">Chara braunii</name>
    <name type="common">Braun's stonewort</name>
    <dbReference type="NCBI Taxonomy" id="69332"/>
    <lineage>
        <taxon>Eukaryota</taxon>
        <taxon>Viridiplantae</taxon>
        <taxon>Streptophyta</taxon>
        <taxon>Charophyceae</taxon>
        <taxon>Charales</taxon>
        <taxon>Characeae</taxon>
        <taxon>Chara</taxon>
    </lineage>
</organism>
<reference evidence="3 4" key="1">
    <citation type="journal article" date="2018" name="Cell">
        <title>The Chara Genome: Secondary Complexity and Implications for Plant Terrestrialization.</title>
        <authorList>
            <person name="Nishiyama T."/>
            <person name="Sakayama H."/>
            <person name="Vries J.D."/>
            <person name="Buschmann H."/>
            <person name="Saint-Marcoux D."/>
            <person name="Ullrich K.K."/>
            <person name="Haas F.B."/>
            <person name="Vanderstraeten L."/>
            <person name="Becker D."/>
            <person name="Lang D."/>
            <person name="Vosolsobe S."/>
            <person name="Rombauts S."/>
            <person name="Wilhelmsson P.K.I."/>
            <person name="Janitza P."/>
            <person name="Kern R."/>
            <person name="Heyl A."/>
            <person name="Rumpler F."/>
            <person name="Villalobos L.I.A.C."/>
            <person name="Clay J.M."/>
            <person name="Skokan R."/>
            <person name="Toyoda A."/>
            <person name="Suzuki Y."/>
            <person name="Kagoshima H."/>
            <person name="Schijlen E."/>
            <person name="Tajeshwar N."/>
            <person name="Catarino B."/>
            <person name="Hetherington A.J."/>
            <person name="Saltykova A."/>
            <person name="Bonnot C."/>
            <person name="Breuninger H."/>
            <person name="Symeonidi A."/>
            <person name="Radhakrishnan G.V."/>
            <person name="Van Nieuwerburgh F."/>
            <person name="Deforce D."/>
            <person name="Chang C."/>
            <person name="Karol K.G."/>
            <person name="Hedrich R."/>
            <person name="Ulvskov P."/>
            <person name="Glockner G."/>
            <person name="Delwiche C.F."/>
            <person name="Petrasek J."/>
            <person name="Van de Peer Y."/>
            <person name="Friml J."/>
            <person name="Beilby M."/>
            <person name="Dolan L."/>
            <person name="Kohara Y."/>
            <person name="Sugano S."/>
            <person name="Fujiyama A."/>
            <person name="Delaux P.-M."/>
            <person name="Quint M."/>
            <person name="TheiBen G."/>
            <person name="Hagemann M."/>
            <person name="Harholt J."/>
            <person name="Dunand C."/>
            <person name="Zachgo S."/>
            <person name="Langdale J."/>
            <person name="Maumus F."/>
            <person name="Straeten D.V.D."/>
            <person name="Gould S.B."/>
            <person name="Rensing S.A."/>
        </authorList>
    </citation>
    <scope>NUCLEOTIDE SEQUENCE [LARGE SCALE GENOMIC DNA]</scope>
    <source>
        <strain evidence="3 4">S276</strain>
    </source>
</reference>
<keyword evidence="2" id="KW-0732">Signal</keyword>
<feature type="transmembrane region" description="Helical" evidence="1">
    <location>
        <begin position="188"/>
        <end position="210"/>
    </location>
</feature>
<gene>
    <name evidence="3" type="ORF">CBR_g31828</name>
</gene>
<protein>
    <recommendedName>
        <fullName evidence="5">Transmembrane protein</fullName>
    </recommendedName>
</protein>
<evidence type="ECO:0000256" key="1">
    <source>
        <dbReference type="SAM" id="Phobius"/>
    </source>
</evidence>
<dbReference type="Gramene" id="GBG81152">
    <property type="protein sequence ID" value="GBG81152"/>
    <property type="gene ID" value="CBR_g31828"/>
</dbReference>
<comment type="caution">
    <text evidence="3">The sequence shown here is derived from an EMBL/GenBank/DDBJ whole genome shotgun (WGS) entry which is preliminary data.</text>
</comment>
<sequence>MVGSFASGRGKCSRLGVCFIVLVSCSVFAPLALCEVPNTDLIAAPLLEVSEGGGGPSVQSRSALRAPEYKGRDSHVFLSRAIAAADGHNPKLFARRAGAGSQLESAARRGLSGLSVSRWAETGQWQSQTTKDPTRPTLMTLSWSRTRGDTGERHHLLGSYPRRMMREIPGRYKDSARSAESVDLHQHGFVTVVFQIGAAVLSTIAVVWLCGLGDDDKEKKEGGGVGVEVEVEGDICGCIDACCE</sequence>
<dbReference type="AlphaFoldDB" id="A0A388LG43"/>
<feature type="signal peptide" evidence="2">
    <location>
        <begin position="1"/>
        <end position="34"/>
    </location>
</feature>
<evidence type="ECO:0000256" key="2">
    <source>
        <dbReference type="SAM" id="SignalP"/>
    </source>
</evidence>
<feature type="chain" id="PRO_5017270938" description="Transmembrane protein" evidence="2">
    <location>
        <begin position="35"/>
        <end position="244"/>
    </location>
</feature>
<keyword evidence="1" id="KW-0812">Transmembrane</keyword>
<evidence type="ECO:0008006" key="5">
    <source>
        <dbReference type="Google" id="ProtNLM"/>
    </source>
</evidence>